<name>A0A0R0IRI1_SOYBN</name>
<dbReference type="EnsemblPlants" id="KRH41972">
    <property type="protein sequence ID" value="KRH41972"/>
    <property type="gene ID" value="GLYMA_08G061400"/>
</dbReference>
<keyword evidence="2" id="KW-0732">Signal</keyword>
<evidence type="ECO:0000256" key="1">
    <source>
        <dbReference type="SAM" id="Phobius"/>
    </source>
</evidence>
<evidence type="ECO:0000256" key="2">
    <source>
        <dbReference type="SAM" id="SignalP"/>
    </source>
</evidence>
<dbReference type="PANTHER" id="PTHR31676:SF105">
    <property type="entry name" value="PROTEIN, PUTATIVE-RELATED"/>
    <property type="match status" value="1"/>
</dbReference>
<reference evidence="4" key="2">
    <citation type="submission" date="2018-02" db="UniProtKB">
        <authorList>
            <consortium name="EnsemblPlants"/>
        </authorList>
    </citation>
    <scope>IDENTIFICATION</scope>
    <source>
        <strain evidence="4">Williams 82</strain>
    </source>
</reference>
<sequence>MLSLTPKSSVVPTHLLLLLILLSLAGSAVAAAEKEYSYSSDLHRVLHKHGLPAGLFPRTVKSYNLDQTGRLDVHLTDSVWLSTRRGCSLTLKVLEGMSREELFLWLPVKDIIVTDPSSASPCLGLKILQFVDPIQVLCSRLVEGRVLDLQLRDERLFAWLRMASLLFLVSLSGFGFSLERIM</sequence>
<dbReference type="AlphaFoldDB" id="A0A0R0IRI1"/>
<dbReference type="InParanoid" id="A0A0R0IRI1"/>
<dbReference type="Proteomes" id="UP000008827">
    <property type="component" value="Chromosome 8"/>
</dbReference>
<feature type="chain" id="PRO_5014521891" evidence="2">
    <location>
        <begin position="31"/>
        <end position="182"/>
    </location>
</feature>
<protein>
    <submittedName>
        <fullName evidence="3 4">Uncharacterized protein</fullName>
    </submittedName>
</protein>
<evidence type="ECO:0000313" key="4">
    <source>
        <dbReference type="EnsemblPlants" id="KRH41972"/>
    </source>
</evidence>
<reference evidence="3" key="3">
    <citation type="submission" date="2018-07" db="EMBL/GenBank/DDBJ databases">
        <title>WGS assembly of Glycine max.</title>
        <authorList>
            <person name="Schmutz J."/>
            <person name="Cannon S."/>
            <person name="Schlueter J."/>
            <person name="Ma J."/>
            <person name="Mitros T."/>
            <person name="Nelson W."/>
            <person name="Hyten D."/>
            <person name="Song Q."/>
            <person name="Thelen J."/>
            <person name="Cheng J."/>
            <person name="Xu D."/>
            <person name="Hellsten U."/>
            <person name="May G."/>
            <person name="Yu Y."/>
            <person name="Sakurai T."/>
            <person name="Umezawa T."/>
            <person name="Bhattacharyya M."/>
            <person name="Sandhu D."/>
            <person name="Valliyodan B."/>
            <person name="Lindquist E."/>
            <person name="Peto M."/>
            <person name="Grant D."/>
            <person name="Shu S."/>
            <person name="Goodstein D."/>
            <person name="Barry K."/>
            <person name="Futrell-Griggs M."/>
            <person name="Abernathy B."/>
            <person name="Du J."/>
            <person name="Tian Z."/>
            <person name="Zhu L."/>
            <person name="Gill N."/>
            <person name="Joshi T."/>
            <person name="Libault M."/>
            <person name="Sethuraman A."/>
            <person name="Zhang X."/>
            <person name="Shinozaki K."/>
            <person name="Nguyen H."/>
            <person name="Wing R."/>
            <person name="Cregan P."/>
            <person name="Specht J."/>
            <person name="Grimwood J."/>
            <person name="Rokhsar D."/>
            <person name="Stacey G."/>
            <person name="Shoemaker R."/>
            <person name="Jackson S."/>
        </authorList>
    </citation>
    <scope>NUCLEOTIDE SEQUENCE</scope>
    <source>
        <tissue evidence="3">Callus</tissue>
    </source>
</reference>
<dbReference type="PANTHER" id="PTHR31676">
    <property type="entry name" value="T31J12.3 PROTEIN-RELATED"/>
    <property type="match status" value="1"/>
</dbReference>
<feature type="transmembrane region" description="Helical" evidence="1">
    <location>
        <begin position="156"/>
        <end position="178"/>
    </location>
</feature>
<keyword evidence="1" id="KW-0472">Membrane</keyword>
<feature type="signal peptide" evidence="2">
    <location>
        <begin position="1"/>
        <end position="30"/>
    </location>
</feature>
<evidence type="ECO:0000313" key="5">
    <source>
        <dbReference type="Proteomes" id="UP000008827"/>
    </source>
</evidence>
<dbReference type="InterPro" id="IPR036758">
    <property type="entry name" value="At5g01610-like"/>
</dbReference>
<organism evidence="3">
    <name type="scientific">Glycine max</name>
    <name type="common">Soybean</name>
    <name type="synonym">Glycine hispida</name>
    <dbReference type="NCBI Taxonomy" id="3847"/>
    <lineage>
        <taxon>Eukaryota</taxon>
        <taxon>Viridiplantae</taxon>
        <taxon>Streptophyta</taxon>
        <taxon>Embryophyta</taxon>
        <taxon>Tracheophyta</taxon>
        <taxon>Spermatophyta</taxon>
        <taxon>Magnoliopsida</taxon>
        <taxon>eudicotyledons</taxon>
        <taxon>Gunneridae</taxon>
        <taxon>Pentapetalae</taxon>
        <taxon>rosids</taxon>
        <taxon>fabids</taxon>
        <taxon>Fabales</taxon>
        <taxon>Fabaceae</taxon>
        <taxon>Papilionoideae</taxon>
        <taxon>50 kb inversion clade</taxon>
        <taxon>NPAAA clade</taxon>
        <taxon>indigoferoid/millettioid clade</taxon>
        <taxon>Phaseoleae</taxon>
        <taxon>Glycine</taxon>
        <taxon>Glycine subgen. Soja</taxon>
    </lineage>
</organism>
<dbReference type="Gene3D" id="2.30.240.10">
    <property type="entry name" value="At5g01610-like"/>
    <property type="match status" value="1"/>
</dbReference>
<gene>
    <name evidence="3" type="ORF">GLYMA_08G061400</name>
</gene>
<keyword evidence="5" id="KW-1185">Reference proteome</keyword>
<dbReference type="InterPro" id="IPR007493">
    <property type="entry name" value="DUF538"/>
</dbReference>
<keyword evidence="1" id="KW-0812">Transmembrane</keyword>
<keyword evidence="1" id="KW-1133">Transmembrane helix</keyword>
<dbReference type="Pfam" id="PF04398">
    <property type="entry name" value="DUF538"/>
    <property type="match status" value="1"/>
</dbReference>
<evidence type="ECO:0000313" key="3">
    <source>
        <dbReference type="EMBL" id="KRH41972.1"/>
    </source>
</evidence>
<dbReference type="SUPFAM" id="SSF141562">
    <property type="entry name" value="At5g01610-like"/>
    <property type="match status" value="1"/>
</dbReference>
<proteinExistence type="predicted"/>
<dbReference type="EMBL" id="CM000841">
    <property type="protein sequence ID" value="KRH41972.1"/>
    <property type="molecule type" value="Genomic_DNA"/>
</dbReference>
<reference evidence="3 4" key="1">
    <citation type="journal article" date="2010" name="Nature">
        <title>Genome sequence of the palaeopolyploid soybean.</title>
        <authorList>
            <person name="Schmutz J."/>
            <person name="Cannon S.B."/>
            <person name="Schlueter J."/>
            <person name="Ma J."/>
            <person name="Mitros T."/>
            <person name="Nelson W."/>
            <person name="Hyten D.L."/>
            <person name="Song Q."/>
            <person name="Thelen J.J."/>
            <person name="Cheng J."/>
            <person name="Xu D."/>
            <person name="Hellsten U."/>
            <person name="May G.D."/>
            <person name="Yu Y."/>
            <person name="Sakurai T."/>
            <person name="Umezawa T."/>
            <person name="Bhattacharyya M.K."/>
            <person name="Sandhu D."/>
            <person name="Valliyodan B."/>
            <person name="Lindquist E."/>
            <person name="Peto M."/>
            <person name="Grant D."/>
            <person name="Shu S."/>
            <person name="Goodstein D."/>
            <person name="Barry K."/>
            <person name="Futrell-Griggs M."/>
            <person name="Abernathy B."/>
            <person name="Du J."/>
            <person name="Tian Z."/>
            <person name="Zhu L."/>
            <person name="Gill N."/>
            <person name="Joshi T."/>
            <person name="Libault M."/>
            <person name="Sethuraman A."/>
            <person name="Zhang X.-C."/>
            <person name="Shinozaki K."/>
            <person name="Nguyen H.T."/>
            <person name="Wing R.A."/>
            <person name="Cregan P."/>
            <person name="Specht J."/>
            <person name="Grimwood J."/>
            <person name="Rokhsar D."/>
            <person name="Stacey G."/>
            <person name="Shoemaker R.C."/>
            <person name="Jackson S.A."/>
        </authorList>
    </citation>
    <scope>NUCLEOTIDE SEQUENCE</scope>
    <source>
        <strain evidence="4">cv. Williams 82</strain>
        <tissue evidence="3">Callus</tissue>
    </source>
</reference>
<dbReference type="Gramene" id="KRH41972">
    <property type="protein sequence ID" value="KRH41972"/>
    <property type="gene ID" value="GLYMA_08G061400"/>
</dbReference>
<accession>A0A0R0IRI1</accession>